<feature type="binding site" evidence="11">
    <location>
        <position position="43"/>
    </location>
    <ligand>
        <name>Mg(2+)</name>
        <dbReference type="ChEBI" id="CHEBI:18420"/>
    </ligand>
</feature>
<feature type="binding site" evidence="11">
    <location>
        <position position="31"/>
    </location>
    <ligand>
        <name>CTP</name>
        <dbReference type="ChEBI" id="CHEBI:37563"/>
    </ligand>
</feature>
<feature type="binding site" evidence="11">
    <location>
        <position position="41"/>
    </location>
    <ligand>
        <name>Mg(2+)</name>
        <dbReference type="ChEBI" id="CHEBI:18420"/>
    </ligand>
</feature>
<comment type="subunit">
    <text evidence="11">Homodimer.</text>
</comment>
<organism evidence="16 21">
    <name type="scientific">Staphylococcus chromogenes</name>
    <name type="common">Staphylococcus hyicus subsp. chromogenes</name>
    <dbReference type="NCBI Taxonomy" id="46126"/>
    <lineage>
        <taxon>Bacteria</taxon>
        <taxon>Bacillati</taxon>
        <taxon>Bacillota</taxon>
        <taxon>Bacilli</taxon>
        <taxon>Bacillales</taxon>
        <taxon>Staphylococcaceae</taxon>
        <taxon>Staphylococcus</taxon>
    </lineage>
</organism>
<keyword evidence="9 11" id="KW-0460">Magnesium</keyword>
<evidence type="ECO:0000256" key="1">
    <source>
        <dbReference type="ARBA" id="ARBA00001946"/>
    </source>
</evidence>
<reference evidence="16" key="2">
    <citation type="submission" date="2018-03" db="EMBL/GenBank/DDBJ databases">
        <authorList>
            <person name="Naushad S."/>
        </authorList>
    </citation>
    <scope>NUCLEOTIDE SEQUENCE</scope>
    <source>
        <strain evidence="17">SNUC 105</strain>
        <strain evidence="18">SNUC 1363</strain>
        <strain evidence="16">SNUC 505</strain>
    </source>
</reference>
<dbReference type="GO" id="GO:0042245">
    <property type="term" value="P:RNA repair"/>
    <property type="evidence" value="ECO:0007669"/>
    <property type="project" value="UniProtKB-KW"/>
</dbReference>
<evidence type="ECO:0000313" key="20">
    <source>
        <dbReference type="Proteomes" id="UP000242144"/>
    </source>
</evidence>
<evidence type="ECO:0000313" key="19">
    <source>
        <dbReference type="Proteomes" id="UP000242008"/>
    </source>
</evidence>
<dbReference type="SUPFAM" id="SSF81301">
    <property type="entry name" value="Nucleotidyltransferase"/>
    <property type="match status" value="1"/>
</dbReference>
<evidence type="ECO:0000313" key="22">
    <source>
        <dbReference type="Proteomes" id="UP001240157"/>
    </source>
</evidence>
<accession>A0AAE5T1T6</accession>
<dbReference type="InterPro" id="IPR002646">
    <property type="entry name" value="PolA_pol_head_dom"/>
</dbReference>
<dbReference type="GO" id="GO:0000287">
    <property type="term" value="F:magnesium ion binding"/>
    <property type="evidence" value="ECO:0007669"/>
    <property type="project" value="UniProtKB-UniRule"/>
</dbReference>
<evidence type="ECO:0000256" key="3">
    <source>
        <dbReference type="ARBA" id="ARBA00022694"/>
    </source>
</evidence>
<comment type="function">
    <text evidence="11">Catalyzes the addition and repair of the essential 3'-terminal CCA sequence in tRNAs without using a nucleic acid template. Adds these three nucleotides in the order of C, C, and A to the tRNA nucleotide-73, using CTP and ATP as substrates and producing inorganic pyrophosphate. tRNA 3'-terminal CCA addition is required both for tRNA processing and repair. Also involved in tRNA surveillance by mediating tandem CCA addition to generate a CCACCA at the 3' terminus of unstable tRNAs. While stable tRNAs receive only 3'-terminal CCA, unstable tRNAs are marked with CCACCA and rapidly degraded.</text>
</comment>
<dbReference type="Proteomes" id="UP000242008">
    <property type="component" value="Unassembled WGS sequence"/>
</dbReference>
<feature type="binding site" evidence="11">
    <location>
        <position position="155"/>
    </location>
    <ligand>
        <name>ATP</name>
        <dbReference type="ChEBI" id="CHEBI:30616"/>
    </ligand>
</feature>
<evidence type="ECO:0000313" key="21">
    <source>
        <dbReference type="Proteomes" id="UP000242704"/>
    </source>
</evidence>
<keyword evidence="3 11" id="KW-0819">tRNA processing</keyword>
<feature type="binding site" evidence="11">
    <location>
        <position position="28"/>
    </location>
    <ligand>
        <name>CTP</name>
        <dbReference type="ChEBI" id="CHEBI:37563"/>
    </ligand>
</feature>
<feature type="binding site" evidence="11">
    <location>
        <position position="28"/>
    </location>
    <ligand>
        <name>ATP</name>
        <dbReference type="ChEBI" id="CHEBI:30616"/>
    </ligand>
</feature>
<dbReference type="GO" id="GO:0004810">
    <property type="term" value="F:CCA tRNA nucleotidyltransferase activity"/>
    <property type="evidence" value="ECO:0007669"/>
    <property type="project" value="UniProtKB-UniRule"/>
</dbReference>
<evidence type="ECO:0000313" key="15">
    <source>
        <dbReference type="EMBL" id="MDQ7176012.1"/>
    </source>
</evidence>
<feature type="binding site" evidence="11">
    <location>
        <position position="161"/>
    </location>
    <ligand>
        <name>ATP</name>
        <dbReference type="ChEBI" id="CHEBI:30616"/>
    </ligand>
</feature>
<dbReference type="RefSeq" id="WP_037573734.1">
    <property type="nucleotide sequence ID" value="NZ_CP084719.1"/>
</dbReference>
<dbReference type="Pfam" id="PF13735">
    <property type="entry name" value="tRNA_NucTran2_2"/>
    <property type="match status" value="1"/>
</dbReference>
<keyword evidence="10 11" id="KW-0694">RNA-binding</keyword>
<keyword evidence="8 11" id="KW-0067">ATP-binding</keyword>
<comment type="cofactor">
    <cofactor evidence="1 11">
        <name>Mg(2+)</name>
        <dbReference type="ChEBI" id="CHEBI:18420"/>
    </cofactor>
</comment>
<dbReference type="Proteomes" id="UP000242144">
    <property type="component" value="Unassembled WGS sequence"/>
</dbReference>
<feature type="binding site" evidence="11">
    <location>
        <position position="31"/>
    </location>
    <ligand>
        <name>ATP</name>
        <dbReference type="ChEBI" id="CHEBI:30616"/>
    </ligand>
</feature>
<comment type="similarity">
    <text evidence="11">Belongs to the tRNA nucleotidyltransferase/poly(A) polymerase family. Bacterial CCA-adding enzyme type 3 subfamily.</text>
</comment>
<dbReference type="CDD" id="cd05398">
    <property type="entry name" value="NT_ClassII-CCAase"/>
    <property type="match status" value="1"/>
</dbReference>
<comment type="catalytic activity">
    <reaction evidence="11">
        <text>a tRNA with a 3' CCA end + 2 CTP + ATP = a tRNA with a 3' CCACCA end + 3 diphosphate</text>
        <dbReference type="Rhea" id="RHEA:76235"/>
        <dbReference type="Rhea" id="RHEA-COMP:10468"/>
        <dbReference type="Rhea" id="RHEA-COMP:18655"/>
        <dbReference type="ChEBI" id="CHEBI:30616"/>
        <dbReference type="ChEBI" id="CHEBI:33019"/>
        <dbReference type="ChEBI" id="CHEBI:37563"/>
        <dbReference type="ChEBI" id="CHEBI:83071"/>
        <dbReference type="ChEBI" id="CHEBI:195187"/>
    </reaction>
</comment>
<dbReference type="EC" id="2.7.7.72" evidence="11"/>
<feature type="domain" description="CCA-adding enzyme C-terminal" evidence="14">
    <location>
        <begin position="258"/>
        <end position="394"/>
    </location>
</feature>
<proteinExistence type="inferred from homology"/>
<dbReference type="PANTHER" id="PTHR46173">
    <property type="entry name" value="CCA TRNA NUCLEOTIDYLTRANSFERASE 1, MITOCHONDRIAL"/>
    <property type="match status" value="1"/>
</dbReference>
<evidence type="ECO:0000259" key="12">
    <source>
        <dbReference type="Pfam" id="PF01743"/>
    </source>
</evidence>
<feature type="binding site" evidence="11">
    <location>
        <position position="161"/>
    </location>
    <ligand>
        <name>CTP</name>
        <dbReference type="ChEBI" id="CHEBI:37563"/>
    </ligand>
</feature>
<evidence type="ECO:0000313" key="17">
    <source>
        <dbReference type="EMBL" id="PTG28951.1"/>
    </source>
</evidence>
<evidence type="ECO:0000256" key="9">
    <source>
        <dbReference type="ARBA" id="ARBA00022842"/>
    </source>
</evidence>
<feature type="domain" description="Poly A polymerase head" evidence="12">
    <location>
        <begin position="23"/>
        <end position="143"/>
    </location>
</feature>
<dbReference type="PANTHER" id="PTHR46173:SF1">
    <property type="entry name" value="CCA TRNA NUCLEOTIDYLTRANSFERASE 1, MITOCHONDRIAL"/>
    <property type="match status" value="1"/>
</dbReference>
<dbReference type="HAMAP" id="MF_01263">
    <property type="entry name" value="CCA_bact_type3"/>
    <property type="match status" value="1"/>
</dbReference>
<feature type="binding site" evidence="11">
    <location>
        <position position="158"/>
    </location>
    <ligand>
        <name>ATP</name>
        <dbReference type="ChEBI" id="CHEBI:30616"/>
    </ligand>
</feature>
<feature type="binding site" evidence="11">
    <location>
        <position position="112"/>
    </location>
    <ligand>
        <name>CTP</name>
        <dbReference type="ChEBI" id="CHEBI:37563"/>
    </ligand>
</feature>
<dbReference type="GO" id="GO:0005524">
    <property type="term" value="F:ATP binding"/>
    <property type="evidence" value="ECO:0007669"/>
    <property type="project" value="UniProtKB-UniRule"/>
</dbReference>
<feature type="binding site" evidence="11">
    <location>
        <position position="164"/>
    </location>
    <ligand>
        <name>CTP</name>
        <dbReference type="ChEBI" id="CHEBI:37563"/>
    </ligand>
</feature>
<sequence length="400" mass="46464">MSKAAFNAAIPLMKHIQQHGFEAYFVGGAVRDFYLNRTINDVDIATSATPDEIEAIFEHTIPVGKAHGTINVVWKKNNYEVTTFRTEGRYEDHRRPTDVQFVRSLYEDVARRDFTINAMAMDTNFKLYDYFDGCNDLNHHCIRTVGNPQARFTEDALRIIRGLRFQSQLNFDIEEKTYVAMSACVEDIHYLSIERIMTELEKLLLGRGIEKAFKAMVDLKIMAHIPYLKMFNWQHIHLNIALSLSQFLAFLHLFEGQKEGIKRLKLSNQTLKEAEHLASAILRLQQIQSKEELQIWVYDYGENIASDIFYLKPLLEAHEIQIANPLIFNPKIIQEIYQQLSIHNRKEVNMNGKVLMEVLDQPSGPWIKHALREIECAIVLKKVKNSRTDIVEWVKQNVKV</sequence>
<dbReference type="InterPro" id="IPR032810">
    <property type="entry name" value="CCA-adding_enz_C"/>
</dbReference>
<feature type="binding site" evidence="11">
    <location>
        <position position="112"/>
    </location>
    <ligand>
        <name>ATP</name>
        <dbReference type="ChEBI" id="CHEBI:30616"/>
    </ligand>
</feature>
<dbReference type="InterPro" id="IPR043519">
    <property type="entry name" value="NT_sf"/>
</dbReference>
<feature type="binding site" evidence="11">
    <location>
        <position position="164"/>
    </location>
    <ligand>
        <name>ATP</name>
        <dbReference type="ChEBI" id="CHEBI:30616"/>
    </ligand>
</feature>
<dbReference type="InterPro" id="IPR032828">
    <property type="entry name" value="PolyA_RNA-bd"/>
</dbReference>
<evidence type="ECO:0000256" key="8">
    <source>
        <dbReference type="ARBA" id="ARBA00022840"/>
    </source>
</evidence>
<dbReference type="EMBL" id="JAVGJF010000055">
    <property type="protein sequence ID" value="MDQ7176012.1"/>
    <property type="molecule type" value="Genomic_DNA"/>
</dbReference>
<feature type="domain" description="tRNA nucleotidyltransferase/poly(A) polymerase RNA and SrmB- binding" evidence="13">
    <location>
        <begin position="170"/>
        <end position="228"/>
    </location>
</feature>
<keyword evidence="19" id="KW-1185">Reference proteome</keyword>
<dbReference type="Proteomes" id="UP000242704">
    <property type="component" value="Unassembled WGS sequence"/>
</dbReference>
<feature type="binding site" evidence="11">
    <location>
        <position position="158"/>
    </location>
    <ligand>
        <name>CTP</name>
        <dbReference type="ChEBI" id="CHEBI:37563"/>
    </ligand>
</feature>
<reference evidence="19 20" key="1">
    <citation type="journal article" date="2016" name="Front. Microbiol.">
        <title>Comprehensive Phylogenetic Analysis of Bovine Non-aureus Staphylococci Species Based on Whole-Genome Sequencing.</title>
        <authorList>
            <person name="Naushad S."/>
            <person name="Barkema H.W."/>
            <person name="Luby C."/>
            <person name="Condas L.A."/>
            <person name="Nobrega D.B."/>
            <person name="Carson D.A."/>
            <person name="De Buck J."/>
        </authorList>
    </citation>
    <scope>NUCLEOTIDE SEQUENCE [LARGE SCALE GENOMIC DNA]</scope>
    <source>
        <strain evidence="17 20">SNUC 105</strain>
        <strain evidence="18 19">SNUC 1363</strain>
        <strain evidence="16 21">SNUC 505</strain>
    </source>
</reference>
<evidence type="ECO:0000256" key="5">
    <source>
        <dbReference type="ARBA" id="ARBA00022723"/>
    </source>
</evidence>
<dbReference type="SUPFAM" id="SSF81891">
    <property type="entry name" value="Poly A polymerase C-terminal region-like"/>
    <property type="match status" value="1"/>
</dbReference>
<dbReference type="InterPro" id="IPR023068">
    <property type="entry name" value="CCA-adding_enz_firmicutes"/>
</dbReference>
<evidence type="ECO:0000313" key="16">
    <source>
        <dbReference type="EMBL" id="PTG16783.1"/>
    </source>
</evidence>
<keyword evidence="6 11" id="KW-0547">Nucleotide-binding</keyword>
<evidence type="ECO:0000256" key="11">
    <source>
        <dbReference type="HAMAP-Rule" id="MF_01263"/>
    </source>
</evidence>
<gene>
    <name evidence="11" type="primary">cca</name>
    <name evidence="17" type="ORF">BU638_01715</name>
    <name evidence="16" type="ORF">BU653_01490</name>
    <name evidence="18" type="ORF">BU676_00370</name>
    <name evidence="15" type="ORF">RCF65_08435</name>
</gene>
<dbReference type="Proteomes" id="UP001240157">
    <property type="component" value="Unassembled WGS sequence"/>
</dbReference>
<evidence type="ECO:0000313" key="18">
    <source>
        <dbReference type="EMBL" id="PTG71396.1"/>
    </source>
</evidence>
<dbReference type="NCBIfam" id="NF009814">
    <property type="entry name" value="PRK13299.1"/>
    <property type="match status" value="1"/>
</dbReference>
<dbReference type="Pfam" id="PF12627">
    <property type="entry name" value="PolyA_pol_RNAbd"/>
    <property type="match status" value="1"/>
</dbReference>
<dbReference type="EMBL" id="PZAO01000001">
    <property type="protein sequence ID" value="PTG71396.1"/>
    <property type="molecule type" value="Genomic_DNA"/>
</dbReference>
<dbReference type="Gene3D" id="1.10.3090.10">
    <property type="entry name" value="cca-adding enzyme, domain 2"/>
    <property type="match status" value="1"/>
</dbReference>
<evidence type="ECO:0000259" key="13">
    <source>
        <dbReference type="Pfam" id="PF12627"/>
    </source>
</evidence>
<dbReference type="EMBL" id="PZBZ01000005">
    <property type="protein sequence ID" value="PTG16783.1"/>
    <property type="molecule type" value="Genomic_DNA"/>
</dbReference>
<name>A0AAE5T1T6_STACR</name>
<keyword evidence="7 11" id="KW-0692">RNA repair</keyword>
<dbReference type="Gene3D" id="1.10.246.80">
    <property type="match status" value="1"/>
</dbReference>
<dbReference type="Gene3D" id="3.30.460.10">
    <property type="entry name" value="Beta Polymerase, domain 2"/>
    <property type="match status" value="1"/>
</dbReference>
<comment type="miscellaneous">
    <text evidence="11">A single active site specifically recognizes both ATP and CTP and is responsible for their addition.</text>
</comment>
<comment type="caution">
    <text evidence="16">The sequence shown here is derived from an EMBL/GenBank/DDBJ whole genome shotgun (WGS) entry which is preliminary data.</text>
</comment>
<dbReference type="InterPro" id="IPR050264">
    <property type="entry name" value="Bact_CCA-adding_enz_type3_sf"/>
</dbReference>
<keyword evidence="4 11" id="KW-0548">Nucleotidyltransferase</keyword>
<evidence type="ECO:0000256" key="6">
    <source>
        <dbReference type="ARBA" id="ARBA00022741"/>
    </source>
</evidence>
<evidence type="ECO:0000259" key="14">
    <source>
        <dbReference type="Pfam" id="PF13735"/>
    </source>
</evidence>
<protein>
    <recommendedName>
        <fullName evidence="11">CCA-adding enzyme</fullName>
        <ecNumber evidence="11">2.7.7.72</ecNumber>
    </recommendedName>
    <alternativeName>
        <fullName evidence="11">CCA tRNA nucleotidyltransferase</fullName>
    </alternativeName>
    <alternativeName>
        <fullName evidence="11">tRNA CCA-pyrophosphorylase</fullName>
    </alternativeName>
    <alternativeName>
        <fullName evidence="11">tRNA adenylyl-/cytidylyl- transferase</fullName>
    </alternativeName>
    <alternativeName>
        <fullName evidence="11">tRNA nucleotidyltransferase</fullName>
    </alternativeName>
    <alternativeName>
        <fullName evidence="11">tRNA-NT</fullName>
    </alternativeName>
</protein>
<dbReference type="Pfam" id="PF01743">
    <property type="entry name" value="PolyA_pol"/>
    <property type="match status" value="1"/>
</dbReference>
<keyword evidence="5 11" id="KW-0479">Metal-binding</keyword>
<comment type="catalytic activity">
    <reaction evidence="11">
        <text>a tRNA precursor + 2 CTP + ATP = a tRNA with a 3' CCA end + 3 diphosphate</text>
        <dbReference type="Rhea" id="RHEA:14433"/>
        <dbReference type="Rhea" id="RHEA-COMP:10465"/>
        <dbReference type="Rhea" id="RHEA-COMP:10468"/>
        <dbReference type="ChEBI" id="CHEBI:30616"/>
        <dbReference type="ChEBI" id="CHEBI:33019"/>
        <dbReference type="ChEBI" id="CHEBI:37563"/>
        <dbReference type="ChEBI" id="CHEBI:74896"/>
        <dbReference type="ChEBI" id="CHEBI:83071"/>
        <dbReference type="EC" id="2.7.7.72"/>
    </reaction>
</comment>
<evidence type="ECO:0000256" key="2">
    <source>
        <dbReference type="ARBA" id="ARBA00022679"/>
    </source>
</evidence>
<dbReference type="GO" id="GO:0001680">
    <property type="term" value="P:tRNA 3'-terminal CCA addition"/>
    <property type="evidence" value="ECO:0007669"/>
    <property type="project" value="UniProtKB-UniRule"/>
</dbReference>
<evidence type="ECO:0000256" key="7">
    <source>
        <dbReference type="ARBA" id="ARBA00022800"/>
    </source>
</evidence>
<reference evidence="15 22" key="3">
    <citation type="submission" date="2023-08" db="EMBL/GenBank/DDBJ databases">
        <title>Whole genome sequencing of Staphylococcus chromogenes NNSch 2386.</title>
        <authorList>
            <person name="Kropotov V.S."/>
            <person name="Boriskina E.V."/>
            <person name="Gordinskaya N.A."/>
            <person name="Shkurkina I.S."/>
            <person name="Kryazhev D.V."/>
            <person name="Alekseeva A.E."/>
            <person name="Makhova M.A."/>
        </authorList>
    </citation>
    <scope>NUCLEOTIDE SEQUENCE [LARGE SCALE GENOMIC DNA]</scope>
    <source>
        <strain evidence="15 22">NNSch 2386</strain>
    </source>
</reference>
<evidence type="ECO:0000256" key="4">
    <source>
        <dbReference type="ARBA" id="ARBA00022695"/>
    </source>
</evidence>
<evidence type="ECO:0000256" key="10">
    <source>
        <dbReference type="ARBA" id="ARBA00022884"/>
    </source>
</evidence>
<keyword evidence="2 11" id="KW-0808">Transferase</keyword>
<feature type="binding site" evidence="11">
    <location>
        <position position="155"/>
    </location>
    <ligand>
        <name>CTP</name>
        <dbReference type="ChEBI" id="CHEBI:37563"/>
    </ligand>
</feature>
<dbReference type="EMBL" id="PZCM01000001">
    <property type="protein sequence ID" value="PTG28951.1"/>
    <property type="molecule type" value="Genomic_DNA"/>
</dbReference>
<dbReference type="GO" id="GO:0000049">
    <property type="term" value="F:tRNA binding"/>
    <property type="evidence" value="ECO:0007669"/>
    <property type="project" value="UniProtKB-UniRule"/>
</dbReference>
<dbReference type="AlphaFoldDB" id="A0AAE5T1T6"/>